<keyword evidence="19" id="KW-0812">Transmembrane</keyword>
<evidence type="ECO:0000256" key="11">
    <source>
        <dbReference type="ARBA" id="ARBA00022741"/>
    </source>
</evidence>
<keyword evidence="15" id="KW-0902">Two-component regulatory system</keyword>
<evidence type="ECO:0000313" key="22">
    <source>
        <dbReference type="Proteomes" id="UP000238937"/>
    </source>
</evidence>
<evidence type="ECO:0000256" key="9">
    <source>
        <dbReference type="ARBA" id="ARBA00022679"/>
    </source>
</evidence>
<dbReference type="Pfam" id="PF07730">
    <property type="entry name" value="HisKA_3"/>
    <property type="match status" value="1"/>
</dbReference>
<comment type="subcellular location">
    <subcellularLocation>
        <location evidence="3">Cytoplasm</location>
    </subcellularLocation>
</comment>
<evidence type="ECO:0000256" key="16">
    <source>
        <dbReference type="ARBA" id="ARBA00023014"/>
    </source>
</evidence>
<dbReference type="SUPFAM" id="SSF55874">
    <property type="entry name" value="ATPase domain of HSP90 chaperone/DNA topoisomerase II/histidine kinase"/>
    <property type="match status" value="1"/>
</dbReference>
<dbReference type="PROSITE" id="PS50109">
    <property type="entry name" value="HIS_KIN"/>
    <property type="match status" value="1"/>
</dbReference>
<dbReference type="InterPro" id="IPR004358">
    <property type="entry name" value="Sig_transdc_His_kin-like_C"/>
</dbReference>
<comment type="cofactor">
    <cofactor evidence="2">
        <name>[4Fe-4S] cluster</name>
        <dbReference type="ChEBI" id="CHEBI:49883"/>
    </cofactor>
</comment>
<sequence>MTLVIPLDPWLELKLEYRSLYYLPSKTRPKLMNRLPPVSLNMRRSLLVIELFALASSIWAIFANPHLQRSPFAIEQTILFVMAFMPFIIIFPVDRPLWQRRIYIILAILTVVIADYHEFTSYSLYATFLLKGCFFLPRKEIITIAIIFWTVSSASYSSRIANIIERMQQSDLSLYLNPPRLIVGYIASYFGSCIFVLLLGTIWTEEQKSRQKAERLTQQVETLAVDLERNRIARDIHDTLGHSLTSLDVQIELAQRLQATEPERAQQSIDLAKKLSSQALDNVRQALGTMKRSNFDLTEAIFALAEQNLPFEVHVDVSFPQLSLQSSYQLYCIVQESLTNIQKHAQANRVTIESTIVNRGTLLEICDNGKGFDLDRPHAGFGLRNMKERVQCLGGEFNLDTEVGRGTQIKIFVPASS</sequence>
<dbReference type="PANTHER" id="PTHR24421:SF10">
    <property type="entry name" value="NITRATE_NITRITE SENSOR PROTEIN NARQ"/>
    <property type="match status" value="1"/>
</dbReference>
<comment type="caution">
    <text evidence="21">The sequence shown here is derived from an EMBL/GenBank/DDBJ whole genome shotgun (WGS) entry which is preliminary data.</text>
</comment>
<dbReference type="EMBL" id="PVWO01000022">
    <property type="protein sequence ID" value="PSB58832.1"/>
    <property type="molecule type" value="Genomic_DNA"/>
</dbReference>
<dbReference type="PANTHER" id="PTHR24421">
    <property type="entry name" value="NITRATE/NITRITE SENSOR PROTEIN NARX-RELATED"/>
    <property type="match status" value="1"/>
</dbReference>
<keyword evidence="7" id="KW-0963">Cytoplasm</keyword>
<comment type="function">
    <text evidence="17">Member of the two-component regulatory system NreB/NreC involved in the control of dissimilatory nitrate/nitrite reduction in response to oxygen. NreB functions as a direct oxygen sensor histidine kinase which is autophosphorylated, in the absence of oxygen, probably at the conserved histidine residue, and transfers its phosphate group probably to a conserved aspartate residue of NreC. NreB/NreC activates the expression of the nitrate (narGHJI) and nitrite (nir) reductase operons, as well as the putative nitrate transporter gene narT.</text>
</comment>
<evidence type="ECO:0000256" key="14">
    <source>
        <dbReference type="ARBA" id="ARBA00023004"/>
    </source>
</evidence>
<dbReference type="GO" id="GO:0005737">
    <property type="term" value="C:cytoplasm"/>
    <property type="evidence" value="ECO:0007669"/>
    <property type="project" value="UniProtKB-SubCell"/>
</dbReference>
<dbReference type="SMART" id="SM00387">
    <property type="entry name" value="HATPase_c"/>
    <property type="match status" value="1"/>
</dbReference>
<feature type="transmembrane region" description="Helical" evidence="19">
    <location>
        <begin position="103"/>
        <end position="129"/>
    </location>
</feature>
<accession>A0A2T1GLT9</accession>
<evidence type="ECO:0000256" key="10">
    <source>
        <dbReference type="ARBA" id="ARBA00022723"/>
    </source>
</evidence>
<evidence type="ECO:0000256" key="19">
    <source>
        <dbReference type="SAM" id="Phobius"/>
    </source>
</evidence>
<comment type="catalytic activity">
    <reaction evidence="1">
        <text>ATP + protein L-histidine = ADP + protein N-phospho-L-histidine.</text>
        <dbReference type="EC" id="2.7.13.3"/>
    </reaction>
</comment>
<dbReference type="Gene3D" id="1.20.5.1930">
    <property type="match status" value="1"/>
</dbReference>
<keyword evidence="16" id="KW-0411">Iron-sulfur</keyword>
<feature type="domain" description="Histidine kinase" evidence="20">
    <location>
        <begin position="235"/>
        <end position="417"/>
    </location>
</feature>
<feature type="transmembrane region" description="Helical" evidence="19">
    <location>
        <begin position="73"/>
        <end position="91"/>
    </location>
</feature>
<organism evidence="21 22">
    <name type="scientific">Chamaesiphon polymorphus CCALA 037</name>
    <dbReference type="NCBI Taxonomy" id="2107692"/>
    <lineage>
        <taxon>Bacteria</taxon>
        <taxon>Bacillati</taxon>
        <taxon>Cyanobacteriota</taxon>
        <taxon>Cyanophyceae</taxon>
        <taxon>Gomontiellales</taxon>
        <taxon>Chamaesiphonaceae</taxon>
        <taxon>Chamaesiphon</taxon>
    </lineage>
</organism>
<evidence type="ECO:0000313" key="21">
    <source>
        <dbReference type="EMBL" id="PSB58832.1"/>
    </source>
</evidence>
<evidence type="ECO:0000256" key="7">
    <source>
        <dbReference type="ARBA" id="ARBA00022490"/>
    </source>
</evidence>
<evidence type="ECO:0000256" key="4">
    <source>
        <dbReference type="ARBA" id="ARBA00012438"/>
    </source>
</evidence>
<keyword evidence="9" id="KW-0808">Transferase</keyword>
<protein>
    <recommendedName>
        <fullName evidence="5">Oxygen sensor histidine kinase NreB</fullName>
        <ecNumber evidence="4">2.7.13.3</ecNumber>
    </recommendedName>
    <alternativeName>
        <fullName evidence="18">Nitrogen regulation protein B</fullName>
    </alternativeName>
</protein>
<dbReference type="InterPro" id="IPR005467">
    <property type="entry name" value="His_kinase_dom"/>
</dbReference>
<evidence type="ECO:0000256" key="5">
    <source>
        <dbReference type="ARBA" id="ARBA00017322"/>
    </source>
</evidence>
<keyword evidence="6" id="KW-0004">4Fe-4S</keyword>
<keyword evidence="13" id="KW-0067">ATP-binding</keyword>
<dbReference type="InterPro" id="IPR036890">
    <property type="entry name" value="HATPase_C_sf"/>
</dbReference>
<dbReference type="AlphaFoldDB" id="A0A2T1GLT9"/>
<keyword evidence="11" id="KW-0547">Nucleotide-binding</keyword>
<evidence type="ECO:0000256" key="6">
    <source>
        <dbReference type="ARBA" id="ARBA00022485"/>
    </source>
</evidence>
<dbReference type="GO" id="GO:0016020">
    <property type="term" value="C:membrane"/>
    <property type="evidence" value="ECO:0007669"/>
    <property type="project" value="InterPro"/>
</dbReference>
<keyword evidence="22" id="KW-1185">Reference proteome</keyword>
<keyword evidence="19" id="KW-0472">Membrane</keyword>
<feature type="transmembrane region" description="Helical" evidence="19">
    <location>
        <begin position="182"/>
        <end position="203"/>
    </location>
</feature>
<evidence type="ECO:0000259" key="20">
    <source>
        <dbReference type="PROSITE" id="PS50109"/>
    </source>
</evidence>
<dbReference type="InterPro" id="IPR050482">
    <property type="entry name" value="Sensor_HK_TwoCompSys"/>
</dbReference>
<dbReference type="GO" id="GO:0046983">
    <property type="term" value="F:protein dimerization activity"/>
    <property type="evidence" value="ECO:0007669"/>
    <property type="project" value="InterPro"/>
</dbReference>
<dbReference type="Proteomes" id="UP000238937">
    <property type="component" value="Unassembled WGS sequence"/>
</dbReference>
<keyword evidence="14" id="KW-0408">Iron</keyword>
<evidence type="ECO:0000256" key="1">
    <source>
        <dbReference type="ARBA" id="ARBA00000085"/>
    </source>
</evidence>
<keyword evidence="12 21" id="KW-0418">Kinase</keyword>
<feature type="transmembrane region" description="Helical" evidence="19">
    <location>
        <begin position="141"/>
        <end position="161"/>
    </location>
</feature>
<evidence type="ECO:0000256" key="2">
    <source>
        <dbReference type="ARBA" id="ARBA00001966"/>
    </source>
</evidence>
<evidence type="ECO:0000256" key="18">
    <source>
        <dbReference type="ARBA" id="ARBA00030800"/>
    </source>
</evidence>
<dbReference type="GO" id="GO:0000155">
    <property type="term" value="F:phosphorelay sensor kinase activity"/>
    <property type="evidence" value="ECO:0007669"/>
    <property type="project" value="InterPro"/>
</dbReference>
<proteinExistence type="predicted"/>
<evidence type="ECO:0000256" key="8">
    <source>
        <dbReference type="ARBA" id="ARBA00022553"/>
    </source>
</evidence>
<dbReference type="GO" id="GO:0005524">
    <property type="term" value="F:ATP binding"/>
    <property type="evidence" value="ECO:0007669"/>
    <property type="project" value="UniProtKB-KW"/>
</dbReference>
<dbReference type="Gene3D" id="3.30.565.10">
    <property type="entry name" value="Histidine kinase-like ATPase, C-terminal domain"/>
    <property type="match status" value="1"/>
</dbReference>
<evidence type="ECO:0000256" key="15">
    <source>
        <dbReference type="ARBA" id="ARBA00023012"/>
    </source>
</evidence>
<keyword evidence="19" id="KW-1133">Transmembrane helix</keyword>
<evidence type="ECO:0000256" key="13">
    <source>
        <dbReference type="ARBA" id="ARBA00022840"/>
    </source>
</evidence>
<gene>
    <name evidence="21" type="ORF">C7B77_03205</name>
</gene>
<dbReference type="CDD" id="cd16917">
    <property type="entry name" value="HATPase_UhpB-NarQ-NarX-like"/>
    <property type="match status" value="1"/>
</dbReference>
<dbReference type="EC" id="2.7.13.3" evidence="4"/>
<evidence type="ECO:0000256" key="3">
    <source>
        <dbReference type="ARBA" id="ARBA00004496"/>
    </source>
</evidence>
<name>A0A2T1GLT9_9CYAN</name>
<dbReference type="InterPro" id="IPR003594">
    <property type="entry name" value="HATPase_dom"/>
</dbReference>
<keyword evidence="8" id="KW-0597">Phosphoprotein</keyword>
<dbReference type="Pfam" id="PF02518">
    <property type="entry name" value="HATPase_c"/>
    <property type="match status" value="1"/>
</dbReference>
<evidence type="ECO:0000256" key="12">
    <source>
        <dbReference type="ARBA" id="ARBA00022777"/>
    </source>
</evidence>
<dbReference type="GO" id="GO:0046872">
    <property type="term" value="F:metal ion binding"/>
    <property type="evidence" value="ECO:0007669"/>
    <property type="project" value="UniProtKB-KW"/>
</dbReference>
<keyword evidence="10" id="KW-0479">Metal-binding</keyword>
<dbReference type="PRINTS" id="PR00344">
    <property type="entry name" value="BCTRLSENSOR"/>
</dbReference>
<feature type="transmembrane region" description="Helical" evidence="19">
    <location>
        <begin position="46"/>
        <end position="67"/>
    </location>
</feature>
<evidence type="ECO:0000256" key="17">
    <source>
        <dbReference type="ARBA" id="ARBA00024827"/>
    </source>
</evidence>
<reference evidence="21 22" key="1">
    <citation type="submission" date="2018-03" db="EMBL/GenBank/DDBJ databases">
        <title>The ancient ancestry and fast evolution of plastids.</title>
        <authorList>
            <person name="Moore K.R."/>
            <person name="Magnabosco C."/>
            <person name="Momper L."/>
            <person name="Gold D.A."/>
            <person name="Bosak T."/>
            <person name="Fournier G.P."/>
        </authorList>
    </citation>
    <scope>NUCLEOTIDE SEQUENCE [LARGE SCALE GENOMIC DNA]</scope>
    <source>
        <strain evidence="21 22">CCALA 037</strain>
    </source>
</reference>
<dbReference type="GO" id="GO:0051539">
    <property type="term" value="F:4 iron, 4 sulfur cluster binding"/>
    <property type="evidence" value="ECO:0007669"/>
    <property type="project" value="UniProtKB-KW"/>
</dbReference>
<dbReference type="InterPro" id="IPR011712">
    <property type="entry name" value="Sig_transdc_His_kin_sub3_dim/P"/>
</dbReference>
<dbReference type="OrthoDB" id="199946at2"/>